<evidence type="ECO:0000256" key="1">
    <source>
        <dbReference type="ARBA" id="ARBA00022723"/>
    </source>
</evidence>
<dbReference type="EMBL" id="CP019343">
    <property type="protein sequence ID" value="ARN73035.1"/>
    <property type="molecule type" value="Genomic_DNA"/>
</dbReference>
<keyword evidence="2 3" id="KW-0862">Zinc</keyword>
<dbReference type="Pfam" id="PF03884">
    <property type="entry name" value="YacG"/>
    <property type="match status" value="1"/>
</dbReference>
<dbReference type="GO" id="GO:0008657">
    <property type="term" value="F:DNA topoisomerase type II (double strand cut, ATP-hydrolyzing) inhibitor activity"/>
    <property type="evidence" value="ECO:0007669"/>
    <property type="project" value="UniProtKB-UniRule"/>
</dbReference>
<keyword evidence="5" id="KW-1185">Reference proteome</keyword>
<sequence>MTDNTVKTIPCPNCKTPVPWDTHNENRPFCSDSCRNKDFIAWANEEKVMKGNSLYDGVLSNELLDD</sequence>
<feature type="binding site" evidence="3">
    <location>
        <position position="30"/>
    </location>
    <ligand>
        <name>Zn(2+)</name>
        <dbReference type="ChEBI" id="CHEBI:29105"/>
    </ligand>
</feature>
<proteinExistence type="inferred from homology"/>
<comment type="cofactor">
    <cofactor evidence="3">
        <name>Zn(2+)</name>
        <dbReference type="ChEBI" id="CHEBI:29105"/>
    </cofactor>
    <text evidence="3">Binds 1 zinc ion.</text>
</comment>
<dbReference type="Proteomes" id="UP000193450">
    <property type="component" value="Chromosome"/>
</dbReference>
<comment type="subunit">
    <text evidence="3">Interacts with GyrB.</text>
</comment>
<dbReference type="SUPFAM" id="SSF57716">
    <property type="entry name" value="Glucocorticoid receptor-like (DNA-binding domain)"/>
    <property type="match status" value="1"/>
</dbReference>
<feature type="binding site" evidence="3">
    <location>
        <position position="14"/>
    </location>
    <ligand>
        <name>Zn(2+)</name>
        <dbReference type="ChEBI" id="CHEBI:29105"/>
    </ligand>
</feature>
<reference evidence="4 5" key="1">
    <citation type="submission" date="2016-11" db="EMBL/GenBank/DDBJ databases">
        <title>Trade-off between light-utilization and light-protection in marine flavobacteria.</title>
        <authorList>
            <person name="Kumagai Y."/>
        </authorList>
    </citation>
    <scope>NUCLEOTIDE SEQUENCE [LARGE SCALE GENOMIC DNA]</scope>
    <source>
        <strain evidence="4 5">NBRC 107125</strain>
    </source>
</reference>
<dbReference type="PANTHER" id="PTHR36150">
    <property type="entry name" value="DNA GYRASE INHIBITOR YACG"/>
    <property type="match status" value="1"/>
</dbReference>
<dbReference type="PANTHER" id="PTHR36150:SF1">
    <property type="entry name" value="DNA GYRASE INHIBITOR YACG"/>
    <property type="match status" value="1"/>
</dbReference>
<name>A0A1X9NAT3_9GAMM</name>
<evidence type="ECO:0000313" key="5">
    <source>
        <dbReference type="Proteomes" id="UP000193450"/>
    </source>
</evidence>
<feature type="binding site" evidence="3">
    <location>
        <position position="11"/>
    </location>
    <ligand>
        <name>Zn(2+)</name>
        <dbReference type="ChEBI" id="CHEBI:29105"/>
    </ligand>
</feature>
<dbReference type="OrthoDB" id="9809663at2"/>
<dbReference type="GO" id="GO:0006355">
    <property type="term" value="P:regulation of DNA-templated transcription"/>
    <property type="evidence" value="ECO:0007669"/>
    <property type="project" value="InterPro"/>
</dbReference>
<dbReference type="KEGG" id="osg:BST96_02275"/>
<accession>A0A1X9NAT3</accession>
<organism evidence="4 5">
    <name type="scientific">Oceanicoccus sagamiensis</name>
    <dbReference type="NCBI Taxonomy" id="716816"/>
    <lineage>
        <taxon>Bacteria</taxon>
        <taxon>Pseudomonadati</taxon>
        <taxon>Pseudomonadota</taxon>
        <taxon>Gammaproteobacteria</taxon>
        <taxon>Cellvibrionales</taxon>
        <taxon>Spongiibacteraceae</taxon>
        <taxon>Oceanicoccus</taxon>
    </lineage>
</organism>
<dbReference type="Gene3D" id="3.30.50.10">
    <property type="entry name" value="Erythroid Transcription Factor GATA-1, subunit A"/>
    <property type="match status" value="1"/>
</dbReference>
<dbReference type="InterPro" id="IPR005584">
    <property type="entry name" value="DNA_gyrase_inhibitor_YacG"/>
</dbReference>
<comment type="function">
    <text evidence="3">Inhibits all the catalytic activities of DNA gyrase by preventing its interaction with DNA. Acts by binding directly to the C-terminal domain of GyrB, which probably disrupts DNA binding by the gyrase.</text>
</comment>
<evidence type="ECO:0000256" key="3">
    <source>
        <dbReference type="HAMAP-Rule" id="MF_00649"/>
    </source>
</evidence>
<dbReference type="STRING" id="716816.BST96_02275"/>
<dbReference type="GO" id="GO:0008270">
    <property type="term" value="F:zinc ion binding"/>
    <property type="evidence" value="ECO:0007669"/>
    <property type="project" value="UniProtKB-UniRule"/>
</dbReference>
<feature type="binding site" evidence="3">
    <location>
        <position position="34"/>
    </location>
    <ligand>
        <name>Zn(2+)</name>
        <dbReference type="ChEBI" id="CHEBI:29105"/>
    </ligand>
</feature>
<evidence type="ECO:0000313" key="4">
    <source>
        <dbReference type="EMBL" id="ARN73035.1"/>
    </source>
</evidence>
<dbReference type="InterPro" id="IPR013088">
    <property type="entry name" value="Znf_NHR/GATA"/>
</dbReference>
<dbReference type="AlphaFoldDB" id="A0A1X9NAT3"/>
<keyword evidence="1 3" id="KW-0479">Metal-binding</keyword>
<comment type="similarity">
    <text evidence="3">Belongs to the DNA gyrase inhibitor YacG family.</text>
</comment>
<dbReference type="HAMAP" id="MF_00649">
    <property type="entry name" value="DNA_gyrase_inhibitor_YacG"/>
    <property type="match status" value="1"/>
</dbReference>
<dbReference type="RefSeq" id="WP_085757129.1">
    <property type="nucleotide sequence ID" value="NZ_CP019343.1"/>
</dbReference>
<gene>
    <name evidence="3" type="primary">yacG</name>
    <name evidence="4" type="ORF">BST96_02275</name>
</gene>
<evidence type="ECO:0000256" key="2">
    <source>
        <dbReference type="ARBA" id="ARBA00022833"/>
    </source>
</evidence>
<protein>
    <recommendedName>
        <fullName evidence="3">DNA gyrase inhibitor YacG</fullName>
    </recommendedName>
</protein>